<gene>
    <name evidence="2" type="ORF">LshimejAT787_1001280</name>
</gene>
<feature type="region of interest" description="Disordered" evidence="1">
    <location>
        <begin position="156"/>
        <end position="206"/>
    </location>
</feature>
<dbReference type="Pfam" id="PF08615">
    <property type="entry name" value="RNase_H2_suC"/>
    <property type="match status" value="1"/>
</dbReference>
<dbReference type="InterPro" id="IPR013924">
    <property type="entry name" value="RNase_H2_suC"/>
</dbReference>
<dbReference type="OrthoDB" id="6222486at2759"/>
<evidence type="ECO:0000313" key="3">
    <source>
        <dbReference type="Proteomes" id="UP001063166"/>
    </source>
</evidence>
<evidence type="ECO:0000313" key="2">
    <source>
        <dbReference type="EMBL" id="GLB41528.1"/>
    </source>
</evidence>
<protein>
    <submittedName>
        <fullName evidence="2">Ribonuclease H2 non-catalytic subunit (Ylr154p-like)</fullName>
    </submittedName>
</protein>
<evidence type="ECO:0000256" key="1">
    <source>
        <dbReference type="SAM" id="MobiDB-lite"/>
    </source>
</evidence>
<dbReference type="PANTHER" id="PTHR47204">
    <property type="entry name" value="OS02G0168900 PROTEIN"/>
    <property type="match status" value="1"/>
</dbReference>
<dbReference type="GO" id="GO:0032299">
    <property type="term" value="C:ribonuclease H2 complex"/>
    <property type="evidence" value="ECO:0007669"/>
    <property type="project" value="InterPro"/>
</dbReference>
<dbReference type="PANTHER" id="PTHR47204:SF1">
    <property type="entry name" value="RIBONUCLEASE H2 SUBUNIT C"/>
    <property type="match status" value="1"/>
</dbReference>
<dbReference type="Proteomes" id="UP001063166">
    <property type="component" value="Unassembled WGS sequence"/>
</dbReference>
<dbReference type="EMBL" id="BRPK01000010">
    <property type="protein sequence ID" value="GLB41528.1"/>
    <property type="molecule type" value="Genomic_DNA"/>
</dbReference>
<feature type="region of interest" description="Disordered" evidence="1">
    <location>
        <begin position="48"/>
        <end position="117"/>
    </location>
</feature>
<comment type="caution">
    <text evidence="2">The sequence shown here is derived from an EMBL/GenBank/DDBJ whole genome shotgun (WGS) entry which is preliminary data.</text>
</comment>
<organism evidence="2 3">
    <name type="scientific">Lyophyllum shimeji</name>
    <name type="common">Hon-shimeji</name>
    <name type="synonym">Tricholoma shimeji</name>
    <dbReference type="NCBI Taxonomy" id="47721"/>
    <lineage>
        <taxon>Eukaryota</taxon>
        <taxon>Fungi</taxon>
        <taxon>Dikarya</taxon>
        <taxon>Basidiomycota</taxon>
        <taxon>Agaricomycotina</taxon>
        <taxon>Agaricomycetes</taxon>
        <taxon>Agaricomycetidae</taxon>
        <taxon>Agaricales</taxon>
        <taxon>Tricholomatineae</taxon>
        <taxon>Lyophyllaceae</taxon>
        <taxon>Lyophyllum</taxon>
    </lineage>
</organism>
<reference evidence="2" key="1">
    <citation type="submission" date="2022-07" db="EMBL/GenBank/DDBJ databases">
        <title>The genome of Lyophyllum shimeji provides insight into the initial evolution of ectomycorrhizal fungal genome.</title>
        <authorList>
            <person name="Kobayashi Y."/>
            <person name="Shibata T."/>
            <person name="Hirakawa H."/>
            <person name="Shigenobu S."/>
            <person name="Nishiyama T."/>
            <person name="Yamada A."/>
            <person name="Hasebe M."/>
            <person name="Kawaguchi M."/>
        </authorList>
    </citation>
    <scope>NUCLEOTIDE SEQUENCE</scope>
    <source>
        <strain evidence="2">AT787</strain>
    </source>
</reference>
<proteinExistence type="predicted"/>
<dbReference type="GO" id="GO:0006401">
    <property type="term" value="P:RNA catabolic process"/>
    <property type="evidence" value="ECO:0007669"/>
    <property type="project" value="InterPro"/>
</dbReference>
<dbReference type="AlphaFoldDB" id="A0A9P3UQB8"/>
<dbReference type="Gene3D" id="2.40.128.680">
    <property type="match status" value="1"/>
</dbReference>
<feature type="compositionally biased region" description="Acidic residues" evidence="1">
    <location>
        <begin position="192"/>
        <end position="202"/>
    </location>
</feature>
<feature type="compositionally biased region" description="Pro residues" evidence="1">
    <location>
        <begin position="101"/>
        <end position="113"/>
    </location>
</feature>
<accession>A0A9P3UQB8</accession>
<keyword evidence="3" id="KW-1185">Reference proteome</keyword>
<sequence>MAAAPTVVLAPIADRGRLKSCTPYLMPFHIDYTGPAPISTYLRVQPANETVGAPPRPEGAAQEDSTPAATNDAGPSKTHEGPVAAKTADHMGMDASSTSVPPAPSSPPPPRPSPSLAKRVTDATTRFISAFRGRTIQGLKVPLPEGYVGVVLRGDGTANAGGQSRGTKGTRKGKATATARGRVTRSKTRTPDDEDRGEEDSMDVDHGNGVHHALLDEEAVRTLTVSSQFSSFVLWHADHPVDEHRDDYVRALTEWTRLADVIHRVED</sequence>
<name>A0A9P3UQB8_LYOSH</name>